<name>A0A177TG80_9BASI</name>
<sequence>MLNVLLFHLAAFLCFPLNLALGARAAIMAPKGTSFMMRFILFNLRLRQNKLLRSMRWAQPAVNRINAKLSAEYCTSFPRPPKNVNVRKVQINTPSLFSSTLASSPHPWSFFLISPVRPFPSKRPFILYSHGGSFVTTLHELHFTYLYELCQRTGGTILVHDYPRPPAGANHEETFDVLTELVSSLCSSSSALHTESPTTTLTTDESQLAQAARNRTKLVFMGDSAGGSITLALCFKLIESNLEDFLPDEAILIAPGIDGRMTDAELFDSEDPWLALAPCHTVIDAWKGPNQSLTHYLVSPGLASNDLLQGLLTSKTRLTNFHGTADIIYPPSAIFHKRIEQVAREMGINKVSEKVRLISGVGLPHVWPIIPPLAPEIREARTTIVSLINSSDAN</sequence>
<reference evidence="2" key="1">
    <citation type="submission" date="2016-04" db="EMBL/GenBank/DDBJ databases">
        <authorList>
            <person name="Nguyen H.D."/>
            <person name="Samba Siva P."/>
            <person name="Cullis J."/>
            <person name="Levesque C.A."/>
            <person name="Hambleton S."/>
        </authorList>
    </citation>
    <scope>NUCLEOTIDE SEQUENCE</scope>
    <source>
        <strain evidence="2">DAOMC 236416</strain>
    </source>
</reference>
<dbReference type="GO" id="GO:0004771">
    <property type="term" value="F:sterol ester esterase activity"/>
    <property type="evidence" value="ECO:0007669"/>
    <property type="project" value="TreeGrafter"/>
</dbReference>
<dbReference type="PANTHER" id="PTHR23025:SF3">
    <property type="entry name" value="HORMONE-SENSITIVE LIPASE"/>
    <property type="match status" value="1"/>
</dbReference>
<dbReference type="Pfam" id="PF07859">
    <property type="entry name" value="Abhydrolase_3"/>
    <property type="match status" value="1"/>
</dbReference>
<dbReference type="Proteomes" id="UP000077521">
    <property type="component" value="Unassembled WGS sequence"/>
</dbReference>
<dbReference type="Gene3D" id="3.40.50.1820">
    <property type="entry name" value="alpha/beta hydrolase"/>
    <property type="match status" value="1"/>
</dbReference>
<dbReference type="GO" id="GO:0004806">
    <property type="term" value="F:triacylglycerol lipase activity"/>
    <property type="evidence" value="ECO:0007669"/>
    <property type="project" value="TreeGrafter"/>
</dbReference>
<comment type="caution">
    <text evidence="2">The sequence shown here is derived from an EMBL/GenBank/DDBJ whole genome shotgun (WGS) entry which is preliminary data.</text>
</comment>
<evidence type="ECO:0000313" key="3">
    <source>
        <dbReference type="Proteomes" id="UP000077521"/>
    </source>
</evidence>
<dbReference type="InterPro" id="IPR013094">
    <property type="entry name" value="AB_hydrolase_3"/>
</dbReference>
<dbReference type="GO" id="GO:0005829">
    <property type="term" value="C:cytosol"/>
    <property type="evidence" value="ECO:0007669"/>
    <property type="project" value="TreeGrafter"/>
</dbReference>
<dbReference type="SUPFAM" id="SSF53474">
    <property type="entry name" value="alpha/beta-Hydrolases"/>
    <property type="match status" value="1"/>
</dbReference>
<dbReference type="InterPro" id="IPR029058">
    <property type="entry name" value="AB_hydrolase_fold"/>
</dbReference>
<dbReference type="EMBL" id="LWDF02000487">
    <property type="protein sequence ID" value="KAE8246388.1"/>
    <property type="molecule type" value="Genomic_DNA"/>
</dbReference>
<feature type="domain" description="Alpha/beta hydrolase fold-3" evidence="1">
    <location>
        <begin position="126"/>
        <end position="311"/>
    </location>
</feature>
<organism evidence="2 3">
    <name type="scientific">Tilletia indica</name>
    <dbReference type="NCBI Taxonomy" id="43049"/>
    <lineage>
        <taxon>Eukaryota</taxon>
        <taxon>Fungi</taxon>
        <taxon>Dikarya</taxon>
        <taxon>Basidiomycota</taxon>
        <taxon>Ustilaginomycotina</taxon>
        <taxon>Exobasidiomycetes</taxon>
        <taxon>Tilletiales</taxon>
        <taxon>Tilletiaceae</taxon>
        <taxon>Tilletia</taxon>
    </lineage>
</organism>
<dbReference type="PANTHER" id="PTHR23025">
    <property type="entry name" value="TRIACYLGLYCEROL LIPASE"/>
    <property type="match status" value="1"/>
</dbReference>
<evidence type="ECO:0000259" key="1">
    <source>
        <dbReference type="Pfam" id="PF07859"/>
    </source>
</evidence>
<accession>A0A177TG80</accession>
<dbReference type="AlphaFoldDB" id="A0A177TG80"/>
<reference evidence="2" key="2">
    <citation type="journal article" date="2019" name="IMA Fungus">
        <title>Genome sequencing and comparison of five Tilletia species to identify candidate genes for the detection of regulated species infecting wheat.</title>
        <authorList>
            <person name="Nguyen H.D.T."/>
            <person name="Sultana T."/>
            <person name="Kesanakurti P."/>
            <person name="Hambleton S."/>
        </authorList>
    </citation>
    <scope>NUCLEOTIDE SEQUENCE</scope>
    <source>
        <strain evidence="2">DAOMC 236416</strain>
    </source>
</reference>
<keyword evidence="3" id="KW-1185">Reference proteome</keyword>
<gene>
    <name evidence="2" type="ORF">A4X13_0g5814</name>
</gene>
<dbReference type="GO" id="GO:0019433">
    <property type="term" value="P:triglyceride catabolic process"/>
    <property type="evidence" value="ECO:0007669"/>
    <property type="project" value="TreeGrafter"/>
</dbReference>
<protein>
    <recommendedName>
        <fullName evidence="1">Alpha/beta hydrolase fold-3 domain-containing protein</fullName>
    </recommendedName>
</protein>
<evidence type="ECO:0000313" key="2">
    <source>
        <dbReference type="EMBL" id="KAE8246388.1"/>
    </source>
</evidence>
<proteinExistence type="predicted"/>